<protein>
    <recommendedName>
        <fullName evidence="3">Carboxylic ester hydrolase</fullName>
        <ecNumber evidence="3">3.1.1.-</ecNumber>
    </recommendedName>
</protein>
<name>A0A8H7YZW1_AJECA</name>
<evidence type="ECO:0000313" key="7">
    <source>
        <dbReference type="Proteomes" id="UP000670092"/>
    </source>
</evidence>
<comment type="similarity">
    <text evidence="1 3">Belongs to the type-B carboxylesterase/lipase family.</text>
</comment>
<comment type="caution">
    <text evidence="6">The sequence shown here is derived from an EMBL/GenBank/DDBJ whole genome shotgun (WGS) entry which is preliminary data.</text>
</comment>
<accession>A0A8H7YZW1</accession>
<dbReference type="Pfam" id="PF00135">
    <property type="entry name" value="COesterase"/>
    <property type="match status" value="1"/>
</dbReference>
<dbReference type="PROSITE" id="PS00941">
    <property type="entry name" value="CARBOXYLESTERASE_B_2"/>
    <property type="match status" value="1"/>
</dbReference>
<feature type="domain" description="Carboxylesterase type B" evidence="5">
    <location>
        <begin position="67"/>
        <end position="554"/>
    </location>
</feature>
<dbReference type="OrthoDB" id="408631at2759"/>
<feature type="transmembrane region" description="Helical" evidence="4">
    <location>
        <begin position="7"/>
        <end position="28"/>
    </location>
</feature>
<dbReference type="PANTHER" id="PTHR11559">
    <property type="entry name" value="CARBOXYLESTERASE"/>
    <property type="match status" value="1"/>
</dbReference>
<proteinExistence type="inferred from homology"/>
<keyword evidence="4" id="KW-0472">Membrane</keyword>
<dbReference type="Gene3D" id="3.40.50.1820">
    <property type="entry name" value="alpha/beta hydrolase"/>
    <property type="match status" value="1"/>
</dbReference>
<evidence type="ECO:0000256" key="1">
    <source>
        <dbReference type="ARBA" id="ARBA00005964"/>
    </source>
</evidence>
<dbReference type="InterPro" id="IPR029058">
    <property type="entry name" value="AB_hydrolase_fold"/>
</dbReference>
<organism evidence="6 7">
    <name type="scientific">Ajellomyces capsulatus</name>
    <name type="common">Darling's disease fungus</name>
    <name type="synonym">Histoplasma capsulatum</name>
    <dbReference type="NCBI Taxonomy" id="5037"/>
    <lineage>
        <taxon>Eukaryota</taxon>
        <taxon>Fungi</taxon>
        <taxon>Dikarya</taxon>
        <taxon>Ascomycota</taxon>
        <taxon>Pezizomycotina</taxon>
        <taxon>Eurotiomycetes</taxon>
        <taxon>Eurotiomycetidae</taxon>
        <taxon>Onygenales</taxon>
        <taxon>Ajellomycetaceae</taxon>
        <taxon>Histoplasma</taxon>
    </lineage>
</organism>
<keyword evidence="4" id="KW-1133">Transmembrane helix</keyword>
<evidence type="ECO:0000256" key="4">
    <source>
        <dbReference type="SAM" id="Phobius"/>
    </source>
</evidence>
<dbReference type="AlphaFoldDB" id="A0A8H7YZW1"/>
<dbReference type="EC" id="3.1.1.-" evidence="3"/>
<sequence length="604" mass="67225">MPLIKRAIWLISVPIIFLLALLALRLSVLNTYLDVEDLCYRWFPFISWQVILPSWARVAVVLGATETPAVTLRQGTVVGKVLRDNLPKPVEAFLGIPYALPPTNERRFSPPVPVHASNDAIDATSYGKRCASPPLLFYGWSEDCLTVNIFRPRMQNKTNKLPVAIYFHGGAFNLGNGGSHNSASMMAWSEKPYIAVNFNYRLGAFGFLSSKVAAKGNALNVGLRDQNLLLKWVHENIEAFGGNPNDVALFGLSAGAHSIGHHVMHYEEGMPSLFRRVIMESGAATSRAVYPYNHNLHELQFKEFLVEAGCSGLEEDGIMSCLRSKPALTIALASSKIFSRYESSDRWAFQPVIDGDIIKQAPIKAWEAGSWNKVSILTGFNTNEGTSFVPLEMSESEEFINFFRLLIPAMPEKDLEKLDQLYPDPLKYPSSPYAETRNIRVGAQFKRVEAAYGNFAYICPVRQTVHHASAGQQAPVYLYHWALNKTVKGGASHADQTEYETYSRGVRQISAAQEEIAGTLHAYFTSFLTTGDPNAVPGRFPDRPEWKAFGGRWWKKNRTLMLFGEGNDERAGGGGIGIPAQIANDVWSQDECEFWSNRSILTES</sequence>
<keyword evidence="4" id="KW-0812">Transmembrane</keyword>
<dbReference type="InterPro" id="IPR002018">
    <property type="entry name" value="CarbesteraseB"/>
</dbReference>
<dbReference type="EMBL" id="JAEVHI010000002">
    <property type="protein sequence ID" value="KAG5300176.1"/>
    <property type="molecule type" value="Genomic_DNA"/>
</dbReference>
<dbReference type="SUPFAM" id="SSF53474">
    <property type="entry name" value="alpha/beta-Hydrolases"/>
    <property type="match status" value="1"/>
</dbReference>
<reference evidence="6 7" key="1">
    <citation type="submission" date="2021-01" db="EMBL/GenBank/DDBJ databases">
        <title>Chromosome-level genome assembly of a human fungal pathogen reveals clustering of transcriptionally co-regulated genes.</title>
        <authorList>
            <person name="Voorhies M."/>
            <person name="Cohen S."/>
            <person name="Shea T.P."/>
            <person name="Petrus S."/>
            <person name="Munoz J.F."/>
            <person name="Poplawski S."/>
            <person name="Goldman W.E."/>
            <person name="Michael T."/>
            <person name="Cuomo C.A."/>
            <person name="Sil A."/>
            <person name="Beyhan S."/>
        </authorList>
    </citation>
    <scope>NUCLEOTIDE SEQUENCE [LARGE SCALE GENOMIC DNA]</scope>
    <source>
        <strain evidence="6 7">G184AR</strain>
    </source>
</reference>
<dbReference type="InterPro" id="IPR050309">
    <property type="entry name" value="Type-B_Carboxylest/Lipase"/>
</dbReference>
<evidence type="ECO:0000256" key="3">
    <source>
        <dbReference type="RuleBase" id="RU361235"/>
    </source>
</evidence>
<evidence type="ECO:0000259" key="5">
    <source>
        <dbReference type="Pfam" id="PF00135"/>
    </source>
</evidence>
<dbReference type="Proteomes" id="UP000670092">
    <property type="component" value="Unassembled WGS sequence"/>
</dbReference>
<dbReference type="InterPro" id="IPR019819">
    <property type="entry name" value="Carboxylesterase_B_CS"/>
</dbReference>
<keyword evidence="2 3" id="KW-0378">Hydrolase</keyword>
<evidence type="ECO:0000313" key="6">
    <source>
        <dbReference type="EMBL" id="KAG5300176.1"/>
    </source>
</evidence>
<dbReference type="InterPro" id="IPR019826">
    <property type="entry name" value="Carboxylesterase_B_AS"/>
</dbReference>
<dbReference type="PROSITE" id="PS00122">
    <property type="entry name" value="CARBOXYLESTERASE_B_1"/>
    <property type="match status" value="1"/>
</dbReference>
<evidence type="ECO:0000256" key="2">
    <source>
        <dbReference type="ARBA" id="ARBA00022801"/>
    </source>
</evidence>
<dbReference type="FunFam" id="3.40.50.1820:FF:000263">
    <property type="entry name" value="Carboxylic ester hydrolase"/>
    <property type="match status" value="1"/>
</dbReference>
<dbReference type="GO" id="GO:0016787">
    <property type="term" value="F:hydrolase activity"/>
    <property type="evidence" value="ECO:0007669"/>
    <property type="project" value="UniProtKB-KW"/>
</dbReference>
<gene>
    <name evidence="6" type="ORF">I7I52_10721</name>
</gene>
<dbReference type="VEuPathDB" id="FungiDB:I7I52_10721"/>